<reference evidence="2" key="2">
    <citation type="submission" date="2022-01" db="EMBL/GenBank/DDBJ databases">
        <authorList>
            <person name="Zivanovic Y."/>
            <person name="Moreira D."/>
            <person name="Lopez-Garcia P."/>
        </authorList>
    </citation>
    <scope>NUCLEOTIDE SEQUENCE</scope>
    <source>
        <strain evidence="2">G9</strain>
    </source>
</reference>
<keyword evidence="3" id="KW-1185">Reference proteome</keyword>
<keyword evidence="1" id="KW-0812">Transmembrane</keyword>
<evidence type="ECO:0008006" key="4">
    <source>
        <dbReference type="Google" id="ProtNLM"/>
    </source>
</evidence>
<keyword evidence="1" id="KW-0472">Membrane</keyword>
<reference evidence="2" key="1">
    <citation type="journal article" date="2022" name="Genome Biol. Evol.">
        <title>A New Gene Family Diagnostic for Intracellular Biomineralization of Amorphous Ca Carbonates by Cyanobacteria.</title>
        <authorList>
            <person name="Benzerara K."/>
            <person name="Duprat E."/>
            <person name="Bitard-Feildel T."/>
            <person name="Caumes G."/>
            <person name="Cassier-Chauvat C."/>
            <person name="Chauvat F."/>
            <person name="Dezi M."/>
            <person name="Diop S.I."/>
            <person name="Gaschignard G."/>
            <person name="Gorgen S."/>
            <person name="Gugger M."/>
            <person name="Lopez-Garcia P."/>
            <person name="Millet M."/>
            <person name="Skouri-Panet F."/>
            <person name="Moreira D."/>
            <person name="Callebaut I."/>
        </authorList>
    </citation>
    <scope>NUCLEOTIDE SEQUENCE</scope>
    <source>
        <strain evidence="2">G9</strain>
    </source>
</reference>
<feature type="transmembrane region" description="Helical" evidence="1">
    <location>
        <begin position="12"/>
        <end position="34"/>
    </location>
</feature>
<keyword evidence="1" id="KW-1133">Transmembrane helix</keyword>
<evidence type="ECO:0000313" key="2">
    <source>
        <dbReference type="EMBL" id="MDG2990391.1"/>
    </source>
</evidence>
<comment type="caution">
    <text evidence="2">The sequence shown here is derived from an EMBL/GenBank/DDBJ whole genome shotgun (WGS) entry which is preliminary data.</text>
</comment>
<accession>A0ABT6EX68</accession>
<organism evidence="2 3">
    <name type="scientific">Candidatus Synechococcus calcipolaris G9</name>
    <dbReference type="NCBI Taxonomy" id="1497997"/>
    <lineage>
        <taxon>Bacteria</taxon>
        <taxon>Bacillati</taxon>
        <taxon>Cyanobacteriota</taxon>
        <taxon>Cyanophyceae</taxon>
        <taxon>Synechococcales</taxon>
        <taxon>Synechococcaceae</taxon>
        <taxon>Synechococcus</taxon>
    </lineage>
</organism>
<gene>
    <name evidence="2" type="ORF">L3556_05505</name>
</gene>
<proteinExistence type="predicted"/>
<name>A0ABT6EX68_9SYNE</name>
<protein>
    <recommendedName>
        <fullName evidence="4">Biopolymer transporter ExbD</fullName>
    </recommendedName>
</protein>
<dbReference type="RefSeq" id="WP_277866302.1">
    <property type="nucleotide sequence ID" value="NZ_JAKKUT010000002.1"/>
</dbReference>
<dbReference type="EMBL" id="JAKKUT010000002">
    <property type="protein sequence ID" value="MDG2990391.1"/>
    <property type="molecule type" value="Genomic_DNA"/>
</dbReference>
<evidence type="ECO:0000313" key="3">
    <source>
        <dbReference type="Proteomes" id="UP001154265"/>
    </source>
</evidence>
<evidence type="ECO:0000256" key="1">
    <source>
        <dbReference type="SAM" id="Phobius"/>
    </source>
</evidence>
<dbReference type="Proteomes" id="UP001154265">
    <property type="component" value="Unassembled WGS sequence"/>
</dbReference>
<sequence length="155" mass="17525">MAKRKRRPLELDLFPFLSVLACTIGTLILMVVVISTSSLSKEQQSVQILARETAQNEGKTPRYVECRENGVVIHPQQTLVPLREMENTSSLLAVFLNGLRGRQSEYIIIAVRPDGFDCFEQLRYQAEQAGIPIGYEPFNADWQLCIPEPGRSRCD</sequence>